<evidence type="ECO:0000313" key="3">
    <source>
        <dbReference type="Proteomes" id="UP000815325"/>
    </source>
</evidence>
<dbReference type="Proteomes" id="UP000815325">
    <property type="component" value="Unassembled WGS sequence"/>
</dbReference>
<comment type="caution">
    <text evidence="2">The sequence shown here is derived from an EMBL/GenBank/DDBJ whole genome shotgun (WGS) entry which is preliminary data.</text>
</comment>
<evidence type="ECO:0000256" key="1">
    <source>
        <dbReference type="SAM" id="MobiDB-lite"/>
    </source>
</evidence>
<gene>
    <name evidence="2" type="ORF">DUNSADRAFT_7293</name>
</gene>
<protein>
    <submittedName>
        <fullName evidence="2">Uncharacterized protein</fullName>
    </submittedName>
</protein>
<evidence type="ECO:0000313" key="2">
    <source>
        <dbReference type="EMBL" id="KAF5835509.1"/>
    </source>
</evidence>
<sequence>MAAAEAAQVVSHLQGLYAIKCPSGLVISHAASMLRSFVQGSPLPRLDPAADGAARMLAQAKAQEAETGQAAAAAAAAVVAVKPEPGSEAAQAPAAARKGRRERKASVKKEETLEDVPPTPAAKGRGRGRRAVKKQEYEEDDNREEEYKPPPAKKSGGRKRKAVESTPEPLTLGGLPDADMDIFGDLLEPQLPKAPKKSRSKYAAITGEQALDDEGWMAYAPSIIYKCPPPEDPSHKFSKIAAFDVGPDDWRLYNENVPSILQSLHNQGYRIVILK</sequence>
<accession>A0ABQ7GLL4</accession>
<feature type="region of interest" description="Disordered" evidence="1">
    <location>
        <begin position="84"/>
        <end position="177"/>
    </location>
</feature>
<dbReference type="EMBL" id="MU069702">
    <property type="protein sequence ID" value="KAF5835509.1"/>
    <property type="molecule type" value="Genomic_DNA"/>
</dbReference>
<keyword evidence="3" id="KW-1185">Reference proteome</keyword>
<organism evidence="2 3">
    <name type="scientific">Dunaliella salina</name>
    <name type="common">Green alga</name>
    <name type="synonym">Protococcus salinus</name>
    <dbReference type="NCBI Taxonomy" id="3046"/>
    <lineage>
        <taxon>Eukaryota</taxon>
        <taxon>Viridiplantae</taxon>
        <taxon>Chlorophyta</taxon>
        <taxon>core chlorophytes</taxon>
        <taxon>Chlorophyceae</taxon>
        <taxon>CS clade</taxon>
        <taxon>Chlamydomonadales</taxon>
        <taxon>Dunaliellaceae</taxon>
        <taxon>Dunaliella</taxon>
    </lineage>
</organism>
<proteinExistence type="predicted"/>
<name>A0ABQ7GLL4_DUNSA</name>
<reference evidence="2" key="1">
    <citation type="submission" date="2017-08" db="EMBL/GenBank/DDBJ databases">
        <authorList>
            <person name="Polle J.E."/>
            <person name="Barry K."/>
            <person name="Cushman J."/>
            <person name="Schmutz J."/>
            <person name="Tran D."/>
            <person name="Hathwaick L.T."/>
            <person name="Yim W.C."/>
            <person name="Jenkins J."/>
            <person name="Mckie-Krisberg Z.M."/>
            <person name="Prochnik S."/>
            <person name="Lindquist E."/>
            <person name="Dockter R.B."/>
            <person name="Adam C."/>
            <person name="Molina H."/>
            <person name="Bunkerborg J."/>
            <person name="Jin E."/>
            <person name="Buchheim M."/>
            <person name="Magnuson J."/>
        </authorList>
    </citation>
    <scope>NUCLEOTIDE SEQUENCE</scope>
    <source>
        <strain evidence="2">CCAP 19/18</strain>
    </source>
</reference>
<feature type="compositionally biased region" description="Low complexity" evidence="1">
    <location>
        <begin position="84"/>
        <end position="96"/>
    </location>
</feature>